<accession>A0AAU9K0Q7</accession>
<proteinExistence type="predicted"/>
<protein>
    <submittedName>
        <fullName evidence="2">Uncharacterized protein</fullName>
    </submittedName>
</protein>
<evidence type="ECO:0000313" key="2">
    <source>
        <dbReference type="EMBL" id="CAG9329232.1"/>
    </source>
</evidence>
<evidence type="ECO:0000313" key="3">
    <source>
        <dbReference type="Proteomes" id="UP001162131"/>
    </source>
</evidence>
<name>A0AAU9K0Q7_9CILI</name>
<organism evidence="2 3">
    <name type="scientific">Blepharisma stoltei</name>
    <dbReference type="NCBI Taxonomy" id="1481888"/>
    <lineage>
        <taxon>Eukaryota</taxon>
        <taxon>Sar</taxon>
        <taxon>Alveolata</taxon>
        <taxon>Ciliophora</taxon>
        <taxon>Postciliodesmatophora</taxon>
        <taxon>Heterotrichea</taxon>
        <taxon>Heterotrichida</taxon>
        <taxon>Blepharismidae</taxon>
        <taxon>Blepharisma</taxon>
    </lineage>
</organism>
<dbReference type="Proteomes" id="UP001162131">
    <property type="component" value="Unassembled WGS sequence"/>
</dbReference>
<sequence length="160" mass="18486">MSNLIDTLCEKLGIQVSLEDPNYLIGRESFKKRISVIEQTIKNLDSLCSKLSYKSPEPPKWRSNFLPPNFPNEDFCLDRDDPTNFLSISTETKIVEGVIIKTVKVPMLNKRQKENSVSEESEESDKSSSSFEYEEEEDNNSYISPQDFEELARVLKFNDF</sequence>
<dbReference type="AlphaFoldDB" id="A0AAU9K0Q7"/>
<reference evidence="2" key="1">
    <citation type="submission" date="2021-09" db="EMBL/GenBank/DDBJ databases">
        <authorList>
            <consortium name="AG Swart"/>
            <person name="Singh M."/>
            <person name="Singh A."/>
            <person name="Seah K."/>
            <person name="Emmerich C."/>
        </authorList>
    </citation>
    <scope>NUCLEOTIDE SEQUENCE</scope>
    <source>
        <strain evidence="2">ATCC30299</strain>
    </source>
</reference>
<feature type="region of interest" description="Disordered" evidence="1">
    <location>
        <begin position="111"/>
        <end position="145"/>
    </location>
</feature>
<evidence type="ECO:0000256" key="1">
    <source>
        <dbReference type="SAM" id="MobiDB-lite"/>
    </source>
</evidence>
<comment type="caution">
    <text evidence="2">The sequence shown here is derived from an EMBL/GenBank/DDBJ whole genome shotgun (WGS) entry which is preliminary data.</text>
</comment>
<dbReference type="EMBL" id="CAJZBQ010000047">
    <property type="protein sequence ID" value="CAG9329232.1"/>
    <property type="molecule type" value="Genomic_DNA"/>
</dbReference>
<gene>
    <name evidence="2" type="ORF">BSTOLATCC_MIC48058</name>
</gene>
<keyword evidence="3" id="KW-1185">Reference proteome</keyword>